<keyword evidence="1" id="KW-1133">Transmembrane helix</keyword>
<evidence type="ECO:0000256" key="1">
    <source>
        <dbReference type="SAM" id="Phobius"/>
    </source>
</evidence>
<evidence type="ECO:0000313" key="2">
    <source>
        <dbReference type="EMBL" id="KAK4148352.1"/>
    </source>
</evidence>
<organism evidence="2 3">
    <name type="scientific">Chaetomidium leptoderma</name>
    <dbReference type="NCBI Taxonomy" id="669021"/>
    <lineage>
        <taxon>Eukaryota</taxon>
        <taxon>Fungi</taxon>
        <taxon>Dikarya</taxon>
        <taxon>Ascomycota</taxon>
        <taxon>Pezizomycotina</taxon>
        <taxon>Sordariomycetes</taxon>
        <taxon>Sordariomycetidae</taxon>
        <taxon>Sordariales</taxon>
        <taxon>Chaetomiaceae</taxon>
        <taxon>Chaetomidium</taxon>
    </lineage>
</organism>
<reference evidence="2" key="2">
    <citation type="submission" date="2023-05" db="EMBL/GenBank/DDBJ databases">
        <authorList>
            <consortium name="Lawrence Berkeley National Laboratory"/>
            <person name="Steindorff A."/>
            <person name="Hensen N."/>
            <person name="Bonometti L."/>
            <person name="Westerberg I."/>
            <person name="Brannstrom I.O."/>
            <person name="Guillou S."/>
            <person name="Cros-Aarteil S."/>
            <person name="Calhoun S."/>
            <person name="Haridas S."/>
            <person name="Kuo A."/>
            <person name="Mondo S."/>
            <person name="Pangilinan J."/>
            <person name="Riley R."/>
            <person name="Labutti K."/>
            <person name="Andreopoulos B."/>
            <person name="Lipzen A."/>
            <person name="Chen C."/>
            <person name="Yanf M."/>
            <person name="Daum C."/>
            <person name="Ng V."/>
            <person name="Clum A."/>
            <person name="Ohm R."/>
            <person name="Martin F."/>
            <person name="Silar P."/>
            <person name="Natvig D."/>
            <person name="Lalanne C."/>
            <person name="Gautier V."/>
            <person name="Ament-Velasquez S.L."/>
            <person name="Kruys A."/>
            <person name="Hutchinson M.I."/>
            <person name="Powell A.J."/>
            <person name="Barry K."/>
            <person name="Miller A.N."/>
            <person name="Grigoriev I.V."/>
            <person name="Debuchy R."/>
            <person name="Gladieux P."/>
            <person name="Thoren M.H."/>
            <person name="Johannesson H."/>
        </authorList>
    </citation>
    <scope>NUCLEOTIDE SEQUENCE</scope>
    <source>
        <strain evidence="2">CBS 538.74</strain>
    </source>
</reference>
<feature type="transmembrane region" description="Helical" evidence="1">
    <location>
        <begin position="12"/>
        <end position="29"/>
    </location>
</feature>
<comment type="caution">
    <text evidence="2">The sequence shown here is derived from an EMBL/GenBank/DDBJ whole genome shotgun (WGS) entry which is preliminary data.</text>
</comment>
<accession>A0AAN6VBH7</accession>
<gene>
    <name evidence="2" type="ORF">C8A00DRAFT_19806</name>
</gene>
<feature type="non-terminal residue" evidence="2">
    <location>
        <position position="1"/>
    </location>
</feature>
<protein>
    <submittedName>
        <fullName evidence="2">Uncharacterized protein</fullName>
    </submittedName>
</protein>
<name>A0AAN6VBH7_9PEZI</name>
<dbReference type="EMBL" id="MU857511">
    <property type="protein sequence ID" value="KAK4148352.1"/>
    <property type="molecule type" value="Genomic_DNA"/>
</dbReference>
<evidence type="ECO:0000313" key="3">
    <source>
        <dbReference type="Proteomes" id="UP001302745"/>
    </source>
</evidence>
<keyword evidence="1" id="KW-0472">Membrane</keyword>
<feature type="transmembrane region" description="Helical" evidence="1">
    <location>
        <begin position="35"/>
        <end position="53"/>
    </location>
</feature>
<sequence length="90" mass="9981">ARIFQAIIAGPTFVYLGLCAVFGLYGGVYFTLYDFILDLFTAILAAGIIFLVLAQRQLPNVGKLWTYRFEVAKSGLATLLWIILMCVTVL</sequence>
<feature type="transmembrane region" description="Helical" evidence="1">
    <location>
        <begin position="65"/>
        <end position="84"/>
    </location>
</feature>
<dbReference type="AlphaFoldDB" id="A0AAN6VBH7"/>
<dbReference type="Proteomes" id="UP001302745">
    <property type="component" value="Unassembled WGS sequence"/>
</dbReference>
<proteinExistence type="predicted"/>
<keyword evidence="1" id="KW-0812">Transmembrane</keyword>
<keyword evidence="3" id="KW-1185">Reference proteome</keyword>
<reference evidence="2" key="1">
    <citation type="journal article" date="2023" name="Mol. Phylogenet. Evol.">
        <title>Genome-scale phylogeny and comparative genomics of the fungal order Sordariales.</title>
        <authorList>
            <person name="Hensen N."/>
            <person name="Bonometti L."/>
            <person name="Westerberg I."/>
            <person name="Brannstrom I.O."/>
            <person name="Guillou S."/>
            <person name="Cros-Aarteil S."/>
            <person name="Calhoun S."/>
            <person name="Haridas S."/>
            <person name="Kuo A."/>
            <person name="Mondo S."/>
            <person name="Pangilinan J."/>
            <person name="Riley R."/>
            <person name="LaButti K."/>
            <person name="Andreopoulos B."/>
            <person name="Lipzen A."/>
            <person name="Chen C."/>
            <person name="Yan M."/>
            <person name="Daum C."/>
            <person name="Ng V."/>
            <person name="Clum A."/>
            <person name="Steindorff A."/>
            <person name="Ohm R.A."/>
            <person name="Martin F."/>
            <person name="Silar P."/>
            <person name="Natvig D.O."/>
            <person name="Lalanne C."/>
            <person name="Gautier V."/>
            <person name="Ament-Velasquez S.L."/>
            <person name="Kruys A."/>
            <person name="Hutchinson M.I."/>
            <person name="Powell A.J."/>
            <person name="Barry K."/>
            <person name="Miller A.N."/>
            <person name="Grigoriev I.V."/>
            <person name="Debuchy R."/>
            <person name="Gladieux P."/>
            <person name="Hiltunen Thoren M."/>
            <person name="Johannesson H."/>
        </authorList>
    </citation>
    <scope>NUCLEOTIDE SEQUENCE</scope>
    <source>
        <strain evidence="2">CBS 538.74</strain>
    </source>
</reference>